<evidence type="ECO:0000313" key="2">
    <source>
        <dbReference type="EMBL" id="MDQ0205262.1"/>
    </source>
</evidence>
<keyword evidence="1" id="KW-0472">Membrane</keyword>
<evidence type="ECO:0000313" key="3">
    <source>
        <dbReference type="Proteomes" id="UP001225034"/>
    </source>
</evidence>
<protein>
    <recommendedName>
        <fullName evidence="4">DUF456 domain-containing protein</fullName>
    </recommendedName>
</protein>
<dbReference type="RefSeq" id="WP_306978821.1">
    <property type="nucleotide sequence ID" value="NZ_JAUSUA010000001.1"/>
</dbReference>
<keyword evidence="3" id="KW-1185">Reference proteome</keyword>
<gene>
    <name evidence="2" type="ORF">J2S05_000036</name>
</gene>
<organism evidence="2 3">
    <name type="scientific">Alkalicoccobacillus murimartini</name>
    <dbReference type="NCBI Taxonomy" id="171685"/>
    <lineage>
        <taxon>Bacteria</taxon>
        <taxon>Bacillati</taxon>
        <taxon>Bacillota</taxon>
        <taxon>Bacilli</taxon>
        <taxon>Bacillales</taxon>
        <taxon>Bacillaceae</taxon>
        <taxon>Alkalicoccobacillus</taxon>
    </lineage>
</organism>
<feature type="transmembrane region" description="Helical" evidence="1">
    <location>
        <begin position="89"/>
        <end position="107"/>
    </location>
</feature>
<evidence type="ECO:0008006" key="4">
    <source>
        <dbReference type="Google" id="ProtNLM"/>
    </source>
</evidence>
<feature type="transmembrane region" description="Helical" evidence="1">
    <location>
        <begin position="14"/>
        <end position="33"/>
    </location>
</feature>
<proteinExistence type="predicted"/>
<dbReference type="Proteomes" id="UP001225034">
    <property type="component" value="Unassembled WGS sequence"/>
</dbReference>
<feature type="transmembrane region" description="Helical" evidence="1">
    <location>
        <begin position="167"/>
        <end position="191"/>
    </location>
</feature>
<dbReference type="EMBL" id="JAUSUA010000001">
    <property type="protein sequence ID" value="MDQ0205262.1"/>
    <property type="molecule type" value="Genomic_DNA"/>
</dbReference>
<keyword evidence="1" id="KW-1133">Transmembrane helix</keyword>
<sequence length="192" mass="21832">MDTATLTKLKKKTLISWNVLMLFLGSIYLLLIAYYPLEIVLAGVGLFVFLTGVYDILTYKKTTHLFPWSRQLAEYTKDKLGPEWNKQRIGSGVISICLGIILVWTNVPFITEQETNESLQTGPLVGFSLIILLIFIILMNVSQLYSFKKTEEKSTEELQGSFVRNSILGLLIGLGLTWVLFFSTIMFIVFFI</sequence>
<feature type="transmembrane region" description="Helical" evidence="1">
    <location>
        <begin position="127"/>
        <end position="147"/>
    </location>
</feature>
<reference evidence="2 3" key="1">
    <citation type="submission" date="2023-07" db="EMBL/GenBank/DDBJ databases">
        <title>Genomic Encyclopedia of Type Strains, Phase IV (KMG-IV): sequencing the most valuable type-strain genomes for metagenomic binning, comparative biology and taxonomic classification.</title>
        <authorList>
            <person name="Goeker M."/>
        </authorList>
    </citation>
    <scope>NUCLEOTIDE SEQUENCE [LARGE SCALE GENOMIC DNA]</scope>
    <source>
        <strain evidence="2 3">DSM 19154</strain>
    </source>
</reference>
<keyword evidence="1" id="KW-0812">Transmembrane</keyword>
<feature type="transmembrane region" description="Helical" evidence="1">
    <location>
        <begin position="39"/>
        <end position="57"/>
    </location>
</feature>
<comment type="caution">
    <text evidence="2">The sequence shown here is derived from an EMBL/GenBank/DDBJ whole genome shotgun (WGS) entry which is preliminary data.</text>
</comment>
<evidence type="ECO:0000256" key="1">
    <source>
        <dbReference type="SAM" id="Phobius"/>
    </source>
</evidence>
<accession>A0ABT9YBS0</accession>
<name>A0ABT9YBS0_9BACI</name>